<organism evidence="18">
    <name type="scientific">Capitella teleta</name>
    <name type="common">Polychaete worm</name>
    <dbReference type="NCBI Taxonomy" id="283909"/>
    <lineage>
        <taxon>Eukaryota</taxon>
        <taxon>Metazoa</taxon>
        <taxon>Spiralia</taxon>
        <taxon>Lophotrochozoa</taxon>
        <taxon>Annelida</taxon>
        <taxon>Polychaeta</taxon>
        <taxon>Sedentaria</taxon>
        <taxon>Scolecida</taxon>
        <taxon>Capitellidae</taxon>
        <taxon>Capitella</taxon>
    </lineage>
</organism>
<dbReference type="OMA" id="MCGWDDN"/>
<comment type="catalytic activity">
    <reaction evidence="13">
        <text>a di-trans,poly-cis-dolichyl beta-D-mannosyl phosphate + L-threonyl-[protein] = 3-O-(alpha-D-mannosyl)-L-threonyl-[protein] + a di-trans,poly-cis-dolichyl phosphate + H(+)</text>
        <dbReference type="Rhea" id="RHEA:53396"/>
        <dbReference type="Rhea" id="RHEA-COMP:11060"/>
        <dbReference type="Rhea" id="RHEA-COMP:13547"/>
        <dbReference type="Rhea" id="RHEA-COMP:19498"/>
        <dbReference type="Rhea" id="RHEA-COMP:19501"/>
        <dbReference type="ChEBI" id="CHEBI:15378"/>
        <dbReference type="ChEBI" id="CHEBI:30013"/>
        <dbReference type="ChEBI" id="CHEBI:57683"/>
        <dbReference type="ChEBI" id="CHEBI:58211"/>
        <dbReference type="ChEBI" id="CHEBI:137323"/>
        <dbReference type="EC" id="2.4.1.109"/>
    </reaction>
</comment>
<dbReference type="EnsemblMetazoa" id="CapteT152537">
    <property type="protein sequence ID" value="CapteP152537"/>
    <property type="gene ID" value="CapteG152537"/>
</dbReference>
<dbReference type="AlphaFoldDB" id="R7TR66"/>
<feature type="transmembrane region" description="Helical" evidence="16">
    <location>
        <begin position="607"/>
        <end position="629"/>
    </location>
</feature>
<dbReference type="GO" id="GO:0005789">
    <property type="term" value="C:endoplasmic reticulum membrane"/>
    <property type="evidence" value="ECO:0007669"/>
    <property type="project" value="UniProtKB-SubCell"/>
</dbReference>
<name>R7TR66_CAPTE</name>
<dbReference type="Gene3D" id="2.80.10.50">
    <property type="match status" value="1"/>
</dbReference>
<dbReference type="InterPro" id="IPR032421">
    <property type="entry name" value="PMT_4TMC"/>
</dbReference>
<keyword evidence="9" id="KW-0256">Endoplasmic reticulum</keyword>
<dbReference type="OrthoDB" id="5561486at2759"/>
<feature type="transmembrane region" description="Helical" evidence="16">
    <location>
        <begin position="641"/>
        <end position="660"/>
    </location>
</feature>
<evidence type="ECO:0000256" key="11">
    <source>
        <dbReference type="ARBA" id="ARBA00023136"/>
    </source>
</evidence>
<dbReference type="InterPro" id="IPR016093">
    <property type="entry name" value="MIR_motif"/>
</dbReference>
<sequence>MKSKLKIKMESSEGVTKKLSQNGQHKRTDHAMRAKITINENYLWWSCLLAITFFAFASRLYKIDEPDHICWDETHFGKMGSYYLNHTFFFDVHPPLGKMMIAAFGHMTGYNGSFAFSKPGDKYGGVSFVGMRVCCACLGSCLIPISFGSTWLLTKRLNAAVFSSIIVLCDTGVLTLSQYILLDTPLLFFIMAAAFCLLMFQEYHKKPFSPAWWLWLSLTGASLSCAIRDSPTKSIHRTAKSAMTMAWMRKVLGEKRRSRHSPMKQMVSGGPCSSDFPIALSEPKIITYFNRMRYDSRQFRCSEGRSPTLSLSLYFSAFSFGSIVTIKNHRTGGAYLHSHWHLYPDGVGAKQQQVTTYSHKDDNNRWLVSHFNRRTDHEDGEAVIVRNGDLIRLQHVTTGRNLHSHKEVAPITKNHYQVTCYGENGTGDANDIFRVELINAIQGNRDPVRTVRSVFRLVHMNTGCSVHSHNKQLPKWGWEQLEVSCNPRSDDKKNFWNIEEVRDNRLPNTSFEVYAPSFSEKILESHAVMFQGNSGLKPKEGEGTSRPWQWPINYRGQPFSGGQYRIYLLGNPVLWWGVLVAMTMYLLISLVHAIRRQRGFTQNEDAIIGRTLAACHWYFCAWLLHYLPFWPMTRVLYFHHYFPAWIFSAGIAGCVLDLILEEISTRCGQHSWSVHHALCGILTSGIVYSFCTFLPLSYGMSGPPANNVTSNYHHLKWLDTWDI</sequence>
<dbReference type="PANTHER" id="PTHR10050">
    <property type="entry name" value="DOLICHYL-PHOSPHATE-MANNOSE--PROTEIN MANNOSYLTRANSFERASE"/>
    <property type="match status" value="1"/>
</dbReference>
<keyword evidence="5" id="KW-0328">Glycosyltransferase</keyword>
<dbReference type="InterPro" id="IPR003342">
    <property type="entry name" value="ArnT-like_N"/>
</dbReference>
<evidence type="ECO:0000256" key="16">
    <source>
        <dbReference type="SAM" id="Phobius"/>
    </source>
</evidence>
<dbReference type="SMART" id="SM00472">
    <property type="entry name" value="MIR"/>
    <property type="match status" value="3"/>
</dbReference>
<dbReference type="SUPFAM" id="SSF82109">
    <property type="entry name" value="MIR domain"/>
    <property type="match status" value="1"/>
</dbReference>
<dbReference type="HOGENOM" id="CLU_008438_2_1_1"/>
<comment type="similarity">
    <text evidence="3">Belongs to the glycosyltransferase 39 family.</text>
</comment>
<evidence type="ECO:0000259" key="17">
    <source>
        <dbReference type="PROSITE" id="PS50919"/>
    </source>
</evidence>
<evidence type="ECO:0000256" key="12">
    <source>
        <dbReference type="ARBA" id="ARBA00039583"/>
    </source>
</evidence>
<dbReference type="EMBL" id="KB309539">
    <property type="protein sequence ID" value="ELT93986.1"/>
    <property type="molecule type" value="Genomic_DNA"/>
</dbReference>
<gene>
    <name evidence="18" type="ORF">CAPTEDRAFT_152537</name>
</gene>
<dbReference type="InterPro" id="IPR027005">
    <property type="entry name" value="PMT-like"/>
</dbReference>
<accession>R7TR66</accession>
<protein>
    <recommendedName>
        <fullName evidence="12">Protein O-mannosyl-transferase 2</fullName>
        <ecNumber evidence="4">2.4.1.109</ecNumber>
    </recommendedName>
</protein>
<feature type="transmembrane region" description="Helical" evidence="16">
    <location>
        <begin position="573"/>
        <end position="595"/>
    </location>
</feature>
<evidence type="ECO:0000256" key="1">
    <source>
        <dbReference type="ARBA" id="ARBA00004477"/>
    </source>
</evidence>
<reference evidence="19" key="3">
    <citation type="submission" date="2015-06" db="UniProtKB">
        <authorList>
            <consortium name="EnsemblMetazoa"/>
        </authorList>
    </citation>
    <scope>IDENTIFICATION</scope>
</reference>
<feature type="transmembrane region" description="Helical" evidence="16">
    <location>
        <begin position="123"/>
        <end position="145"/>
    </location>
</feature>
<dbReference type="CDD" id="cd23282">
    <property type="entry name" value="beta-trefoil_MIR_POMT2"/>
    <property type="match status" value="1"/>
</dbReference>
<feature type="transmembrane region" description="Helical" evidence="16">
    <location>
        <begin position="157"/>
        <end position="174"/>
    </location>
</feature>
<comment type="pathway">
    <text evidence="2">Protein modification; protein glycosylation.</text>
</comment>
<dbReference type="STRING" id="283909.R7TR66"/>
<evidence type="ECO:0000256" key="10">
    <source>
        <dbReference type="ARBA" id="ARBA00022989"/>
    </source>
</evidence>
<feature type="transmembrane region" description="Helical" evidence="16">
    <location>
        <begin position="42"/>
        <end position="61"/>
    </location>
</feature>
<evidence type="ECO:0000256" key="14">
    <source>
        <dbReference type="ARBA" id="ARBA00045102"/>
    </source>
</evidence>
<reference evidence="20" key="1">
    <citation type="submission" date="2012-12" db="EMBL/GenBank/DDBJ databases">
        <authorList>
            <person name="Hellsten U."/>
            <person name="Grimwood J."/>
            <person name="Chapman J.A."/>
            <person name="Shapiro H."/>
            <person name="Aerts A."/>
            <person name="Otillar R.P."/>
            <person name="Terry A.Y."/>
            <person name="Boore J.L."/>
            <person name="Simakov O."/>
            <person name="Marletaz F."/>
            <person name="Cho S.-J."/>
            <person name="Edsinger-Gonzales E."/>
            <person name="Havlak P."/>
            <person name="Kuo D.-H."/>
            <person name="Larsson T."/>
            <person name="Lv J."/>
            <person name="Arendt D."/>
            <person name="Savage R."/>
            <person name="Osoegawa K."/>
            <person name="de Jong P."/>
            <person name="Lindberg D.R."/>
            <person name="Seaver E.C."/>
            <person name="Weisblat D.A."/>
            <person name="Putnam N.H."/>
            <person name="Grigoriev I.V."/>
            <person name="Rokhsar D.S."/>
        </authorList>
    </citation>
    <scope>NUCLEOTIDE SEQUENCE</scope>
    <source>
        <strain evidence="20">I ESC-2004</strain>
    </source>
</reference>
<comment type="catalytic activity">
    <reaction evidence="14">
        <text>a di-trans,poly-cis-dolichyl beta-D-mannosyl phosphate + L-seryl-[protein] = 3-O-(alpha-D-mannosyl)-L-seryl-[protein] + a di-trans,poly-cis-dolichyl phosphate + H(+)</text>
        <dbReference type="Rhea" id="RHEA:17377"/>
        <dbReference type="Rhea" id="RHEA-COMP:9863"/>
        <dbReference type="Rhea" id="RHEA-COMP:13546"/>
        <dbReference type="Rhea" id="RHEA-COMP:19498"/>
        <dbReference type="Rhea" id="RHEA-COMP:19501"/>
        <dbReference type="ChEBI" id="CHEBI:15378"/>
        <dbReference type="ChEBI" id="CHEBI:29999"/>
        <dbReference type="ChEBI" id="CHEBI:57683"/>
        <dbReference type="ChEBI" id="CHEBI:58211"/>
        <dbReference type="ChEBI" id="CHEBI:137321"/>
        <dbReference type="EC" id="2.4.1.109"/>
    </reaction>
</comment>
<keyword evidence="6" id="KW-0808">Transferase</keyword>
<keyword evidence="8" id="KW-0677">Repeat</keyword>
<evidence type="ECO:0000256" key="8">
    <source>
        <dbReference type="ARBA" id="ARBA00022737"/>
    </source>
</evidence>
<feature type="region of interest" description="Disordered" evidence="15">
    <location>
        <begin position="1"/>
        <end position="26"/>
    </location>
</feature>
<dbReference type="Pfam" id="PF16192">
    <property type="entry name" value="PMT_4TMC"/>
    <property type="match status" value="1"/>
</dbReference>
<dbReference type="Pfam" id="PF02815">
    <property type="entry name" value="MIR"/>
    <property type="match status" value="1"/>
</dbReference>
<evidence type="ECO:0000256" key="13">
    <source>
        <dbReference type="ARBA" id="ARBA00045085"/>
    </source>
</evidence>
<dbReference type="FunCoup" id="R7TR66">
    <property type="interactions" value="477"/>
</dbReference>
<evidence type="ECO:0000313" key="19">
    <source>
        <dbReference type="EnsemblMetazoa" id="CapteP152537"/>
    </source>
</evidence>
<feature type="domain" description="MIR" evidence="17">
    <location>
        <begin position="445"/>
        <end position="501"/>
    </location>
</feature>
<keyword evidence="7 16" id="KW-0812">Transmembrane</keyword>
<evidence type="ECO:0000256" key="9">
    <source>
        <dbReference type="ARBA" id="ARBA00022824"/>
    </source>
</evidence>
<dbReference type="Proteomes" id="UP000014760">
    <property type="component" value="Unassembled WGS sequence"/>
</dbReference>
<keyword evidence="20" id="KW-1185">Reference proteome</keyword>
<evidence type="ECO:0000256" key="3">
    <source>
        <dbReference type="ARBA" id="ARBA00007222"/>
    </source>
</evidence>
<comment type="subcellular location">
    <subcellularLocation>
        <location evidence="1">Endoplasmic reticulum membrane</location>
        <topology evidence="1">Multi-pass membrane protein</topology>
    </subcellularLocation>
</comment>
<evidence type="ECO:0000313" key="18">
    <source>
        <dbReference type="EMBL" id="ELT93986.1"/>
    </source>
</evidence>
<dbReference type="EC" id="2.4.1.109" evidence="4"/>
<feature type="domain" description="MIR" evidence="17">
    <location>
        <begin position="315"/>
        <end position="371"/>
    </location>
</feature>
<feature type="transmembrane region" description="Helical" evidence="16">
    <location>
        <begin position="672"/>
        <end position="696"/>
    </location>
</feature>
<dbReference type="EMBL" id="AMQN01012472">
    <property type="status" value="NOT_ANNOTATED_CDS"/>
    <property type="molecule type" value="Genomic_DNA"/>
</dbReference>
<dbReference type="UniPathway" id="UPA00378"/>
<keyword evidence="10 16" id="KW-1133">Transmembrane helix</keyword>
<keyword evidence="11 16" id="KW-0472">Membrane</keyword>
<feature type="domain" description="MIR" evidence="17">
    <location>
        <begin position="382"/>
        <end position="438"/>
    </location>
</feature>
<proteinExistence type="inferred from homology"/>
<evidence type="ECO:0000256" key="15">
    <source>
        <dbReference type="SAM" id="MobiDB-lite"/>
    </source>
</evidence>
<dbReference type="PROSITE" id="PS50919">
    <property type="entry name" value="MIR"/>
    <property type="match status" value="3"/>
</dbReference>
<evidence type="ECO:0000256" key="6">
    <source>
        <dbReference type="ARBA" id="ARBA00022679"/>
    </source>
</evidence>
<evidence type="ECO:0000313" key="20">
    <source>
        <dbReference type="Proteomes" id="UP000014760"/>
    </source>
</evidence>
<reference evidence="18 20" key="2">
    <citation type="journal article" date="2013" name="Nature">
        <title>Insights into bilaterian evolution from three spiralian genomes.</title>
        <authorList>
            <person name="Simakov O."/>
            <person name="Marletaz F."/>
            <person name="Cho S.J."/>
            <person name="Edsinger-Gonzales E."/>
            <person name="Havlak P."/>
            <person name="Hellsten U."/>
            <person name="Kuo D.H."/>
            <person name="Larsson T."/>
            <person name="Lv J."/>
            <person name="Arendt D."/>
            <person name="Savage R."/>
            <person name="Osoegawa K."/>
            <person name="de Jong P."/>
            <person name="Grimwood J."/>
            <person name="Chapman J.A."/>
            <person name="Shapiro H."/>
            <person name="Aerts A."/>
            <person name="Otillar R.P."/>
            <person name="Terry A.Y."/>
            <person name="Boore J.L."/>
            <person name="Grigoriev I.V."/>
            <person name="Lindberg D.R."/>
            <person name="Seaver E.C."/>
            <person name="Weisblat D.A."/>
            <person name="Putnam N.H."/>
            <person name="Rokhsar D.S."/>
        </authorList>
    </citation>
    <scope>NUCLEOTIDE SEQUENCE</scope>
    <source>
        <strain evidence="18 20">I ESC-2004</strain>
    </source>
</reference>
<dbReference type="InterPro" id="IPR036300">
    <property type="entry name" value="MIR_dom_sf"/>
</dbReference>
<evidence type="ECO:0000256" key="4">
    <source>
        <dbReference type="ARBA" id="ARBA00012839"/>
    </source>
</evidence>
<dbReference type="EMBL" id="AMQN01012471">
    <property type="status" value="NOT_ANNOTATED_CDS"/>
    <property type="molecule type" value="Genomic_DNA"/>
</dbReference>
<dbReference type="GO" id="GO:0004169">
    <property type="term" value="F:dolichyl-phosphate-mannose-protein mannosyltransferase activity"/>
    <property type="evidence" value="ECO:0007669"/>
    <property type="project" value="UniProtKB-EC"/>
</dbReference>
<dbReference type="Pfam" id="PF02366">
    <property type="entry name" value="PMT"/>
    <property type="match status" value="1"/>
</dbReference>
<dbReference type="PANTHER" id="PTHR10050:SF46">
    <property type="entry name" value="PROTEIN O-MANNOSYL-TRANSFERASE 2"/>
    <property type="match status" value="1"/>
</dbReference>
<evidence type="ECO:0000256" key="7">
    <source>
        <dbReference type="ARBA" id="ARBA00022692"/>
    </source>
</evidence>
<evidence type="ECO:0000256" key="5">
    <source>
        <dbReference type="ARBA" id="ARBA00022676"/>
    </source>
</evidence>
<evidence type="ECO:0000256" key="2">
    <source>
        <dbReference type="ARBA" id="ARBA00004922"/>
    </source>
</evidence>